<organism evidence="2 3">
    <name type="scientific">Dactylosporangium salmoneum</name>
    <dbReference type="NCBI Taxonomy" id="53361"/>
    <lineage>
        <taxon>Bacteria</taxon>
        <taxon>Bacillati</taxon>
        <taxon>Actinomycetota</taxon>
        <taxon>Actinomycetes</taxon>
        <taxon>Micromonosporales</taxon>
        <taxon>Micromonosporaceae</taxon>
        <taxon>Dactylosporangium</taxon>
    </lineage>
</organism>
<dbReference type="EMBL" id="BAAARV010000031">
    <property type="protein sequence ID" value="GAA2352084.1"/>
    <property type="molecule type" value="Genomic_DNA"/>
</dbReference>
<keyword evidence="3" id="KW-1185">Reference proteome</keyword>
<feature type="compositionally biased region" description="Polar residues" evidence="1">
    <location>
        <begin position="29"/>
        <end position="51"/>
    </location>
</feature>
<dbReference type="Proteomes" id="UP001501444">
    <property type="component" value="Unassembled WGS sequence"/>
</dbReference>
<comment type="caution">
    <text evidence="2">The sequence shown here is derived from an EMBL/GenBank/DDBJ whole genome shotgun (WGS) entry which is preliminary data.</text>
</comment>
<name>A0ABP5TGF4_9ACTN</name>
<reference evidence="3" key="1">
    <citation type="journal article" date="2019" name="Int. J. Syst. Evol. Microbiol.">
        <title>The Global Catalogue of Microorganisms (GCM) 10K type strain sequencing project: providing services to taxonomists for standard genome sequencing and annotation.</title>
        <authorList>
            <consortium name="The Broad Institute Genomics Platform"/>
            <consortium name="The Broad Institute Genome Sequencing Center for Infectious Disease"/>
            <person name="Wu L."/>
            <person name="Ma J."/>
        </authorList>
    </citation>
    <scope>NUCLEOTIDE SEQUENCE [LARGE SCALE GENOMIC DNA]</scope>
    <source>
        <strain evidence="3">JCM 3272</strain>
    </source>
</reference>
<proteinExistence type="predicted"/>
<evidence type="ECO:0000313" key="2">
    <source>
        <dbReference type="EMBL" id="GAA2352084.1"/>
    </source>
</evidence>
<gene>
    <name evidence="2" type="ORF">GCM10010170_042520</name>
</gene>
<evidence type="ECO:0000256" key="1">
    <source>
        <dbReference type="SAM" id="MobiDB-lite"/>
    </source>
</evidence>
<sequence length="118" mass="11765">MIACGPAASALTTTLPTPGRIAMACPGDQPSTPSGDRSASRPRTSTDVTTQKIDRAVSAFDVSVAIGNPAMTTGLDASAEGAGANTPNMSVPGRVSMLAVGRARVGMIGPVVQRSVPT</sequence>
<accession>A0ABP5TGF4</accession>
<evidence type="ECO:0000313" key="3">
    <source>
        <dbReference type="Proteomes" id="UP001501444"/>
    </source>
</evidence>
<protein>
    <submittedName>
        <fullName evidence="2">Uncharacterized protein</fullName>
    </submittedName>
</protein>
<feature type="region of interest" description="Disordered" evidence="1">
    <location>
        <begin position="13"/>
        <end position="51"/>
    </location>
</feature>